<dbReference type="PANTHER" id="PTHR24104">
    <property type="entry name" value="E3 UBIQUITIN-PROTEIN LIGASE NHLRC1-RELATED"/>
    <property type="match status" value="1"/>
</dbReference>
<evidence type="ECO:0000256" key="1">
    <source>
        <dbReference type="ARBA" id="ARBA00022737"/>
    </source>
</evidence>
<comment type="caution">
    <text evidence="5">The sequence shown here is derived from an EMBL/GenBank/DDBJ whole genome shotgun (WGS) entry which is preliminary data.</text>
</comment>
<dbReference type="AlphaFoldDB" id="A0A2S7T0Z1"/>
<dbReference type="SUPFAM" id="SSF101898">
    <property type="entry name" value="NHL repeat"/>
    <property type="match status" value="1"/>
</dbReference>
<evidence type="ECO:0000259" key="4">
    <source>
        <dbReference type="Pfam" id="PF25021"/>
    </source>
</evidence>
<feature type="domain" description="Secretion system C-terminal sorting" evidence="3">
    <location>
        <begin position="401"/>
        <end position="465"/>
    </location>
</feature>
<proteinExistence type="predicted"/>
<organism evidence="5 6">
    <name type="scientific">Flavipsychrobacter stenotrophus</name>
    <dbReference type="NCBI Taxonomy" id="2077091"/>
    <lineage>
        <taxon>Bacteria</taxon>
        <taxon>Pseudomonadati</taxon>
        <taxon>Bacteroidota</taxon>
        <taxon>Chitinophagia</taxon>
        <taxon>Chitinophagales</taxon>
        <taxon>Chitinophagaceae</taxon>
        <taxon>Flavipsychrobacter</taxon>
    </lineage>
</organism>
<dbReference type="GO" id="GO:0000209">
    <property type="term" value="P:protein polyubiquitination"/>
    <property type="evidence" value="ECO:0007669"/>
    <property type="project" value="TreeGrafter"/>
</dbReference>
<gene>
    <name evidence="5" type="ORF">CJD36_001995</name>
</gene>
<evidence type="ECO:0000313" key="6">
    <source>
        <dbReference type="Proteomes" id="UP000239872"/>
    </source>
</evidence>
<feature type="domain" description="Teneurin NHL" evidence="4">
    <location>
        <begin position="121"/>
        <end position="170"/>
    </location>
</feature>
<dbReference type="InterPro" id="IPR011042">
    <property type="entry name" value="6-blade_b-propeller_TolB-like"/>
</dbReference>
<feature type="repeat" description="NHL" evidence="2">
    <location>
        <begin position="299"/>
        <end position="330"/>
    </location>
</feature>
<dbReference type="CDD" id="cd14953">
    <property type="entry name" value="NHL_like_1"/>
    <property type="match status" value="1"/>
</dbReference>
<dbReference type="InterPro" id="IPR001258">
    <property type="entry name" value="NHL_repeat"/>
</dbReference>
<evidence type="ECO:0000313" key="5">
    <source>
        <dbReference type="EMBL" id="PQJ12541.1"/>
    </source>
</evidence>
<reference evidence="5 6" key="1">
    <citation type="submission" date="2018-01" db="EMBL/GenBank/DDBJ databases">
        <title>A novel member of the phylum Bacteroidetes isolated from glacier ice.</title>
        <authorList>
            <person name="Liu Q."/>
            <person name="Xin Y.-H."/>
        </authorList>
    </citation>
    <scope>NUCLEOTIDE SEQUENCE [LARGE SCALE GENOMIC DNA]</scope>
    <source>
        <strain evidence="5 6">RB1R16</strain>
    </source>
</reference>
<dbReference type="Pfam" id="PF01436">
    <property type="entry name" value="NHL"/>
    <property type="match status" value="1"/>
</dbReference>
<feature type="domain" description="Teneurin NHL" evidence="4">
    <location>
        <begin position="288"/>
        <end position="338"/>
    </location>
</feature>
<dbReference type="InterPro" id="IPR050952">
    <property type="entry name" value="TRIM-NHL_E3_ligases"/>
</dbReference>
<dbReference type="NCBIfam" id="TIGR04183">
    <property type="entry name" value="Por_Secre_tail"/>
    <property type="match status" value="1"/>
</dbReference>
<dbReference type="GO" id="GO:0061630">
    <property type="term" value="F:ubiquitin protein ligase activity"/>
    <property type="evidence" value="ECO:0007669"/>
    <property type="project" value="TreeGrafter"/>
</dbReference>
<dbReference type="InterPro" id="IPR026444">
    <property type="entry name" value="Secre_tail"/>
</dbReference>
<dbReference type="Proteomes" id="UP000239872">
    <property type="component" value="Unassembled WGS sequence"/>
</dbReference>
<accession>A0A2S7T0Z1</accession>
<keyword evidence="6" id="KW-1185">Reference proteome</keyword>
<dbReference type="InterPro" id="IPR056822">
    <property type="entry name" value="TEN_NHL"/>
</dbReference>
<protein>
    <submittedName>
        <fullName evidence="5">Uncharacterized protein</fullName>
    </submittedName>
</protein>
<dbReference type="GO" id="GO:0043161">
    <property type="term" value="P:proteasome-mediated ubiquitin-dependent protein catabolic process"/>
    <property type="evidence" value="ECO:0007669"/>
    <property type="project" value="TreeGrafter"/>
</dbReference>
<dbReference type="Pfam" id="PF18962">
    <property type="entry name" value="Por_Secre_tail"/>
    <property type="match status" value="1"/>
</dbReference>
<name>A0A2S7T0Z1_9BACT</name>
<feature type="repeat" description="NHL" evidence="2">
    <location>
        <begin position="76"/>
        <end position="106"/>
    </location>
</feature>
<dbReference type="EMBL" id="PPSL01000001">
    <property type="protein sequence ID" value="PQJ12541.1"/>
    <property type="molecule type" value="Genomic_DNA"/>
</dbReference>
<dbReference type="Gene3D" id="2.120.10.30">
    <property type="entry name" value="TolB, C-terminal domain"/>
    <property type="match status" value="2"/>
</dbReference>
<evidence type="ECO:0000259" key="3">
    <source>
        <dbReference type="Pfam" id="PF18962"/>
    </source>
</evidence>
<dbReference type="Pfam" id="PF25021">
    <property type="entry name" value="TEN_NHL"/>
    <property type="match status" value="2"/>
</dbReference>
<dbReference type="GO" id="GO:0008270">
    <property type="term" value="F:zinc ion binding"/>
    <property type="evidence" value="ECO:0007669"/>
    <property type="project" value="UniProtKB-KW"/>
</dbReference>
<keyword evidence="1" id="KW-0677">Repeat</keyword>
<dbReference type="PANTHER" id="PTHR24104:SF25">
    <property type="entry name" value="PROTEIN LIN-41"/>
    <property type="match status" value="1"/>
</dbReference>
<sequence>MIYLFLQPLRAFEIYPYYITFGQRLLMKRIFSLFFFTLSICSFSAEAQYRKITTIAGTGGIGGYGGDGFVATAGVLNGPHNVAVSNKGEVYIVDFYNFRVRKIKTNGSIVTFAGNGITGYTGDNTAATNARMNPKGVAVDFHGNVYISDPVHSVIRKVNTLNIITTYVGTGIYGYTPTNTNAKTTRIGAPWGLACDKMGNLYFADAGNHVVCMVDTFGVITTLAGDGTAGFLGDGFGALTARLDSPYAVAVDRTGNVFVADHNNSTIRMIDVAGNINKVAGTIGSFGNAGDLGLAINAQLNYPTGVAVDTAGNVYISDSHNNVIRMVDASGVISTIVANGFPGFGGDLGDAIGANLWAPYGICVDSIGAIFIADANNQRVRRVYNATVGVNNVDPNSGLNIYPNPFNNNITVAGLHKNDVVCLYDLMGRPVMPQVTVDAEGVKSFEIGDIAQGIYLLQVNNAKGDNRVTAKMIK</sequence>
<dbReference type="Gene3D" id="2.40.10.500">
    <property type="match status" value="1"/>
</dbReference>
<dbReference type="PROSITE" id="PS51125">
    <property type="entry name" value="NHL"/>
    <property type="match status" value="2"/>
</dbReference>
<evidence type="ECO:0000256" key="2">
    <source>
        <dbReference type="PROSITE-ProRule" id="PRU00504"/>
    </source>
</evidence>